<gene>
    <name evidence="6" type="ORF">SAMN04515671_0749</name>
</gene>
<dbReference type="FunFam" id="1.10.230.10:FF:000006">
    <property type="entry name" value="Citrate synthase 2"/>
    <property type="match status" value="1"/>
</dbReference>
<dbReference type="RefSeq" id="WP_090474644.1">
    <property type="nucleotide sequence ID" value="NZ_LT629710.1"/>
</dbReference>
<dbReference type="NCBIfam" id="NF009005">
    <property type="entry name" value="PRK12350.1"/>
    <property type="match status" value="1"/>
</dbReference>
<dbReference type="Gene3D" id="1.10.580.10">
    <property type="entry name" value="Citrate Synthase, domain 1"/>
    <property type="match status" value="2"/>
</dbReference>
<dbReference type="PRINTS" id="PR00143">
    <property type="entry name" value="CITRTSNTHASE"/>
</dbReference>
<comment type="pathway">
    <text evidence="1">Carbohydrate metabolism; tricarboxylic acid cycle.</text>
</comment>
<sequence>MATTNDSFVPGLEGVVAFHSAIAEPDKDGGALRYRGVNIDDLVGRVGFEDVWSLLVDDAFGARLPVDISFPAFSSGDVRVDVQASLPLLAPARGFGPLLDITDEQARDHLAQTTSATLAYAARSARGDRPEVPQSMIDGAPTVVERFLTMWLGEPTPEQVRAIDAYWVSAAEHGMNASTFTARVVASTGADVPACFAGAVGSMSGPLHGGAPARVLPMIEQTERTGDAAAVVKGILDRHERLMGFGHRVYRAEDPRARVLRRTCQELNAPRYEAAAALEQAALTELRERRPDRPIETNVEFWAAVILDFAGVPAPMMPAMFTCARTAGWSAHILEQKRLGRLVRPAAVYNGHPPRTPENVVGFGELALAG</sequence>
<dbReference type="EC" id="2.3.3.16" evidence="3"/>
<dbReference type="InterPro" id="IPR002020">
    <property type="entry name" value="Citrate_synthase"/>
</dbReference>
<accession>A0A1H0J309</accession>
<evidence type="ECO:0000256" key="1">
    <source>
        <dbReference type="ARBA" id="ARBA00005163"/>
    </source>
</evidence>
<evidence type="ECO:0000313" key="7">
    <source>
        <dbReference type="Proteomes" id="UP000198741"/>
    </source>
</evidence>
<protein>
    <recommendedName>
        <fullName evidence="3">citrate synthase (unknown stereospecificity)</fullName>
        <ecNumber evidence="3">2.3.3.16</ecNumber>
    </recommendedName>
</protein>
<dbReference type="EMBL" id="LT629710">
    <property type="protein sequence ID" value="SDO37819.1"/>
    <property type="molecule type" value="Genomic_DNA"/>
</dbReference>
<dbReference type="STRING" id="1090615.SAMN04515671_0749"/>
<evidence type="ECO:0000256" key="3">
    <source>
        <dbReference type="ARBA" id="ARBA00012972"/>
    </source>
</evidence>
<name>A0A1H0J309_9ACTN</name>
<dbReference type="GO" id="GO:0005829">
    <property type="term" value="C:cytosol"/>
    <property type="evidence" value="ECO:0007669"/>
    <property type="project" value="TreeGrafter"/>
</dbReference>
<dbReference type="PANTHER" id="PTHR11739:SF23">
    <property type="entry name" value="CITRATE SYNTHASE 2-RELATED"/>
    <property type="match status" value="1"/>
</dbReference>
<dbReference type="Pfam" id="PF00285">
    <property type="entry name" value="Citrate_synt"/>
    <property type="match status" value="2"/>
</dbReference>
<dbReference type="InterPro" id="IPR016142">
    <property type="entry name" value="Citrate_synth-like_lrg_a-sub"/>
</dbReference>
<keyword evidence="4 5" id="KW-0808">Transferase</keyword>
<evidence type="ECO:0000256" key="2">
    <source>
        <dbReference type="ARBA" id="ARBA00010566"/>
    </source>
</evidence>
<dbReference type="PROSITE" id="PS00480">
    <property type="entry name" value="CITRATE_SYNTHASE"/>
    <property type="match status" value="1"/>
</dbReference>
<proteinExistence type="inferred from homology"/>
<dbReference type="Proteomes" id="UP000198741">
    <property type="component" value="Chromosome I"/>
</dbReference>
<reference evidence="6 7" key="1">
    <citation type="submission" date="2016-10" db="EMBL/GenBank/DDBJ databases">
        <authorList>
            <person name="de Groot N.N."/>
        </authorList>
    </citation>
    <scope>NUCLEOTIDE SEQUENCE [LARGE SCALE GENOMIC DNA]</scope>
    <source>
        <strain evidence="7">P4-7,KCTC 19426,CECT 7604</strain>
    </source>
</reference>
<dbReference type="PANTHER" id="PTHR11739">
    <property type="entry name" value="CITRATE SYNTHASE"/>
    <property type="match status" value="1"/>
</dbReference>
<dbReference type="AlphaFoldDB" id="A0A1H0J309"/>
<evidence type="ECO:0000313" key="6">
    <source>
        <dbReference type="EMBL" id="SDO37819.1"/>
    </source>
</evidence>
<dbReference type="GO" id="GO:0005975">
    <property type="term" value="P:carbohydrate metabolic process"/>
    <property type="evidence" value="ECO:0007669"/>
    <property type="project" value="TreeGrafter"/>
</dbReference>
<dbReference type="GO" id="GO:0036440">
    <property type="term" value="F:citrate synthase activity"/>
    <property type="evidence" value="ECO:0007669"/>
    <property type="project" value="UniProtKB-EC"/>
</dbReference>
<dbReference type="SUPFAM" id="SSF48256">
    <property type="entry name" value="Citrate synthase"/>
    <property type="match status" value="1"/>
</dbReference>
<dbReference type="InterPro" id="IPR019810">
    <property type="entry name" value="Citrate_synthase_AS"/>
</dbReference>
<dbReference type="InterPro" id="IPR016143">
    <property type="entry name" value="Citrate_synth-like_sm_a-sub"/>
</dbReference>
<dbReference type="OrthoDB" id="9800864at2"/>
<dbReference type="GO" id="GO:0006099">
    <property type="term" value="P:tricarboxylic acid cycle"/>
    <property type="evidence" value="ECO:0007669"/>
    <property type="project" value="UniProtKB-UniPathway"/>
</dbReference>
<dbReference type="InterPro" id="IPR036969">
    <property type="entry name" value="Citrate_synthase_sf"/>
</dbReference>
<keyword evidence="7" id="KW-1185">Reference proteome</keyword>
<evidence type="ECO:0000256" key="5">
    <source>
        <dbReference type="RuleBase" id="RU003406"/>
    </source>
</evidence>
<evidence type="ECO:0000256" key="4">
    <source>
        <dbReference type="ARBA" id="ARBA00022679"/>
    </source>
</evidence>
<dbReference type="UniPathway" id="UPA00223"/>
<organism evidence="6 7">
    <name type="scientific">Nakamurella panacisegetis</name>
    <dbReference type="NCBI Taxonomy" id="1090615"/>
    <lineage>
        <taxon>Bacteria</taxon>
        <taxon>Bacillati</taxon>
        <taxon>Actinomycetota</taxon>
        <taxon>Actinomycetes</taxon>
        <taxon>Nakamurellales</taxon>
        <taxon>Nakamurellaceae</taxon>
        <taxon>Nakamurella</taxon>
    </lineage>
</organism>
<comment type="similarity">
    <text evidence="2 5">Belongs to the citrate synthase family.</text>
</comment>
<dbReference type="Gene3D" id="1.10.230.10">
    <property type="entry name" value="Cytochrome P450-Terp, domain 2"/>
    <property type="match status" value="1"/>
</dbReference>